<dbReference type="AlphaFoldDB" id="A0A4Y3PPV2"/>
<keyword evidence="5" id="KW-1185">Reference proteome</keyword>
<name>A0A4Y3PPV2_BREPA</name>
<gene>
    <name evidence="4" type="primary">yceK</name>
    <name evidence="4" type="ORF">BPA01_49740</name>
</gene>
<comment type="caution">
    <text evidence="4">The sequence shown here is derived from an EMBL/GenBank/DDBJ whole genome shotgun (WGS) entry which is preliminary data.</text>
</comment>
<dbReference type="EMBL" id="BJMH01000039">
    <property type="protein sequence ID" value="GEB35394.1"/>
    <property type="molecule type" value="Genomic_DNA"/>
</dbReference>
<keyword evidence="3" id="KW-0804">Transcription</keyword>
<evidence type="ECO:0000256" key="3">
    <source>
        <dbReference type="ARBA" id="ARBA00023163"/>
    </source>
</evidence>
<reference evidence="4 5" key="1">
    <citation type="submission" date="2019-06" db="EMBL/GenBank/DDBJ databases">
        <title>Whole genome shotgun sequence of Brevibacillus parabrevis NBRC 12334.</title>
        <authorList>
            <person name="Hosoyama A."/>
            <person name="Uohara A."/>
            <person name="Ohji S."/>
            <person name="Ichikawa N."/>
        </authorList>
    </citation>
    <scope>NUCLEOTIDE SEQUENCE [LARGE SCALE GENOMIC DNA]</scope>
    <source>
        <strain evidence="4 5">NBRC 12334</strain>
    </source>
</reference>
<dbReference type="InterPro" id="IPR036388">
    <property type="entry name" value="WH-like_DNA-bd_sf"/>
</dbReference>
<keyword evidence="1" id="KW-0805">Transcription regulation</keyword>
<evidence type="ECO:0000313" key="4">
    <source>
        <dbReference type="EMBL" id="GEB35394.1"/>
    </source>
</evidence>
<evidence type="ECO:0000313" key="5">
    <source>
        <dbReference type="Proteomes" id="UP000316882"/>
    </source>
</evidence>
<dbReference type="InterPro" id="IPR001845">
    <property type="entry name" value="HTH_ArsR_DNA-bd_dom"/>
</dbReference>
<dbReference type="GO" id="GO:0003677">
    <property type="term" value="F:DNA binding"/>
    <property type="evidence" value="ECO:0007669"/>
    <property type="project" value="UniProtKB-KW"/>
</dbReference>
<dbReference type="InterPro" id="IPR011991">
    <property type="entry name" value="ArsR-like_HTH"/>
</dbReference>
<dbReference type="GO" id="GO:0003700">
    <property type="term" value="F:DNA-binding transcription factor activity"/>
    <property type="evidence" value="ECO:0007669"/>
    <property type="project" value="InterPro"/>
</dbReference>
<dbReference type="RefSeq" id="WP_063228204.1">
    <property type="nucleotide sequence ID" value="NZ_BJMH01000039.1"/>
</dbReference>
<dbReference type="Proteomes" id="UP000316882">
    <property type="component" value="Unassembled WGS sequence"/>
</dbReference>
<dbReference type="PANTHER" id="PTHR33154">
    <property type="entry name" value="TRANSCRIPTIONAL REGULATOR, ARSR FAMILY"/>
    <property type="match status" value="1"/>
</dbReference>
<dbReference type="Pfam" id="PF01022">
    <property type="entry name" value="HTH_5"/>
    <property type="match status" value="1"/>
</dbReference>
<proteinExistence type="predicted"/>
<dbReference type="OrthoDB" id="9794330at2"/>
<dbReference type="GeneID" id="87613107"/>
<dbReference type="PANTHER" id="PTHR33154:SF25">
    <property type="entry name" value="LMO0101 PROTEIN"/>
    <property type="match status" value="1"/>
</dbReference>
<dbReference type="CDD" id="cd00090">
    <property type="entry name" value="HTH_ARSR"/>
    <property type="match status" value="1"/>
</dbReference>
<dbReference type="SUPFAM" id="SSF46785">
    <property type="entry name" value="Winged helix' DNA-binding domain"/>
    <property type="match status" value="1"/>
</dbReference>
<dbReference type="STRING" id="54914.AV540_11620"/>
<dbReference type="Gene3D" id="1.10.10.10">
    <property type="entry name" value="Winged helix-like DNA-binding domain superfamily/Winged helix DNA-binding domain"/>
    <property type="match status" value="1"/>
</dbReference>
<dbReference type="PRINTS" id="PR00778">
    <property type="entry name" value="HTHARSR"/>
</dbReference>
<dbReference type="PROSITE" id="PS50987">
    <property type="entry name" value="HTH_ARSR_2"/>
    <property type="match status" value="1"/>
</dbReference>
<evidence type="ECO:0000256" key="1">
    <source>
        <dbReference type="ARBA" id="ARBA00023015"/>
    </source>
</evidence>
<protein>
    <submittedName>
        <fullName evidence="4">Putative HTH-type transcriptional regulator YceK</fullName>
    </submittedName>
</protein>
<dbReference type="InterPro" id="IPR051081">
    <property type="entry name" value="HTH_MetalResp_TranReg"/>
</dbReference>
<evidence type="ECO:0000256" key="2">
    <source>
        <dbReference type="ARBA" id="ARBA00023125"/>
    </source>
</evidence>
<dbReference type="SMART" id="SM00418">
    <property type="entry name" value="HTH_ARSR"/>
    <property type="match status" value="1"/>
</dbReference>
<dbReference type="InterPro" id="IPR036390">
    <property type="entry name" value="WH_DNA-bd_sf"/>
</dbReference>
<organism evidence="4 5">
    <name type="scientific">Brevibacillus parabrevis</name>
    <dbReference type="NCBI Taxonomy" id="54914"/>
    <lineage>
        <taxon>Bacteria</taxon>
        <taxon>Bacillati</taxon>
        <taxon>Bacillota</taxon>
        <taxon>Bacilli</taxon>
        <taxon>Bacillales</taxon>
        <taxon>Paenibacillaceae</taxon>
        <taxon>Brevibacillus</taxon>
    </lineage>
</organism>
<accession>A0A4Y3PPV2</accession>
<keyword evidence="2" id="KW-0238">DNA-binding</keyword>
<sequence>MTIKQSNEDEKRVKIFKALADVKRIEIVRFLYRAKAMHTCGHIGNTHGLNKSNTTYHLKILHDAELIDIIRDGQFKLIQLREETFQAFLPGYLDTL</sequence>